<organism evidence="3 4">
    <name type="scientific">Hyaloscypha variabilis (strain UAMH 11265 / GT02V1 / F)</name>
    <name type="common">Meliniomyces variabilis</name>
    <dbReference type="NCBI Taxonomy" id="1149755"/>
    <lineage>
        <taxon>Eukaryota</taxon>
        <taxon>Fungi</taxon>
        <taxon>Dikarya</taxon>
        <taxon>Ascomycota</taxon>
        <taxon>Pezizomycotina</taxon>
        <taxon>Leotiomycetes</taxon>
        <taxon>Helotiales</taxon>
        <taxon>Hyaloscyphaceae</taxon>
        <taxon>Hyaloscypha</taxon>
        <taxon>Hyaloscypha variabilis</taxon>
    </lineage>
</organism>
<gene>
    <name evidence="3" type="ORF">L207DRAFT_572460</name>
</gene>
<accession>A0A2J6R117</accession>
<dbReference type="Proteomes" id="UP000235786">
    <property type="component" value="Unassembled WGS sequence"/>
</dbReference>
<dbReference type="AlphaFoldDB" id="A0A2J6R117"/>
<evidence type="ECO:0000313" key="4">
    <source>
        <dbReference type="Proteomes" id="UP000235786"/>
    </source>
</evidence>
<reference evidence="3 4" key="1">
    <citation type="submission" date="2016-04" db="EMBL/GenBank/DDBJ databases">
        <title>A degradative enzymes factory behind the ericoid mycorrhizal symbiosis.</title>
        <authorList>
            <consortium name="DOE Joint Genome Institute"/>
            <person name="Martino E."/>
            <person name="Morin E."/>
            <person name="Grelet G."/>
            <person name="Kuo A."/>
            <person name="Kohler A."/>
            <person name="Daghino S."/>
            <person name="Barry K."/>
            <person name="Choi C."/>
            <person name="Cichocki N."/>
            <person name="Clum A."/>
            <person name="Copeland A."/>
            <person name="Hainaut M."/>
            <person name="Haridas S."/>
            <person name="Labutti K."/>
            <person name="Lindquist E."/>
            <person name="Lipzen A."/>
            <person name="Khouja H.-R."/>
            <person name="Murat C."/>
            <person name="Ohm R."/>
            <person name="Olson A."/>
            <person name="Spatafora J."/>
            <person name="Veneault-Fourrey C."/>
            <person name="Henrissat B."/>
            <person name="Grigoriev I."/>
            <person name="Martin F."/>
            <person name="Perotto S."/>
        </authorList>
    </citation>
    <scope>NUCLEOTIDE SEQUENCE [LARGE SCALE GENOMIC DNA]</scope>
    <source>
        <strain evidence="3 4">F</strain>
    </source>
</reference>
<keyword evidence="1" id="KW-0175">Coiled coil</keyword>
<dbReference type="OrthoDB" id="10609805at2759"/>
<evidence type="ECO:0000313" key="3">
    <source>
        <dbReference type="EMBL" id="PMD32212.1"/>
    </source>
</evidence>
<feature type="coiled-coil region" evidence="1">
    <location>
        <begin position="50"/>
        <end position="110"/>
    </location>
</feature>
<dbReference type="EMBL" id="KZ613960">
    <property type="protein sequence ID" value="PMD32212.1"/>
    <property type="molecule type" value="Genomic_DNA"/>
</dbReference>
<evidence type="ECO:0000256" key="2">
    <source>
        <dbReference type="SAM" id="MobiDB-lite"/>
    </source>
</evidence>
<sequence length="154" mass="17561">MRRNSLANAGNGAIFDSTAAKNTELAKTCGMKLVMNRYQSTEKCKICTKIDAKERSIAREEERLRRWRLRYGEQQILSTGETRTHRMSRAECVEKEARIQEAHIQEARIQEARIQKMKMDVIVLRDILSNTVGEHLTSGPTSALSSLSLPNEIR</sequence>
<keyword evidence="4" id="KW-1185">Reference proteome</keyword>
<feature type="region of interest" description="Disordered" evidence="2">
    <location>
        <begin position="135"/>
        <end position="154"/>
    </location>
</feature>
<name>A0A2J6R117_HYAVF</name>
<protein>
    <submittedName>
        <fullName evidence="3">Uncharacterized protein</fullName>
    </submittedName>
</protein>
<evidence type="ECO:0000256" key="1">
    <source>
        <dbReference type="SAM" id="Coils"/>
    </source>
</evidence>
<proteinExistence type="predicted"/>